<evidence type="ECO:0000259" key="2">
    <source>
        <dbReference type="Pfam" id="PF01266"/>
    </source>
</evidence>
<keyword evidence="1" id="KW-0812">Transmembrane</keyword>
<organism evidence="3 4">
    <name type="scientific">Algoriphagus marincola HL-49</name>
    <dbReference type="NCBI Taxonomy" id="1305737"/>
    <lineage>
        <taxon>Bacteria</taxon>
        <taxon>Pseudomonadati</taxon>
        <taxon>Bacteroidota</taxon>
        <taxon>Cytophagia</taxon>
        <taxon>Cytophagales</taxon>
        <taxon>Cyclobacteriaceae</taxon>
        <taxon>Algoriphagus</taxon>
    </lineage>
</organism>
<proteinExistence type="predicted"/>
<evidence type="ECO:0000313" key="4">
    <source>
        <dbReference type="Proteomes" id="UP000050421"/>
    </source>
</evidence>
<feature type="transmembrane region" description="Helical" evidence="1">
    <location>
        <begin position="12"/>
        <end position="31"/>
    </location>
</feature>
<gene>
    <name evidence="3" type="ORF">HLUCCX10_14225</name>
</gene>
<dbReference type="STRING" id="1305737.GCA_000526355_03705"/>
<dbReference type="GO" id="GO:0005737">
    <property type="term" value="C:cytoplasm"/>
    <property type="evidence" value="ECO:0007669"/>
    <property type="project" value="TreeGrafter"/>
</dbReference>
<evidence type="ECO:0000313" key="3">
    <source>
        <dbReference type="EMBL" id="KPQ13028.1"/>
    </source>
</evidence>
<accession>A0A0P8BTB0</accession>
<dbReference type="InterPro" id="IPR006076">
    <property type="entry name" value="FAD-dep_OxRdtase"/>
</dbReference>
<dbReference type="SUPFAM" id="SSF51905">
    <property type="entry name" value="FAD/NAD(P)-binding domain"/>
    <property type="match status" value="1"/>
</dbReference>
<keyword evidence="1" id="KW-1133">Transmembrane helix</keyword>
<feature type="domain" description="FAD dependent oxidoreductase" evidence="2">
    <location>
        <begin position="14"/>
        <end position="370"/>
    </location>
</feature>
<protein>
    <submittedName>
        <fullName evidence="3">Glycine/D-amino acid oxidases (Deaminating)</fullName>
    </submittedName>
</protein>
<dbReference type="Pfam" id="PF01266">
    <property type="entry name" value="DAO"/>
    <property type="match status" value="1"/>
</dbReference>
<name>A0A0P8BTB0_9BACT</name>
<evidence type="ECO:0000256" key="1">
    <source>
        <dbReference type="SAM" id="Phobius"/>
    </source>
</evidence>
<dbReference type="PANTHER" id="PTHR13847:SF281">
    <property type="entry name" value="FAD DEPENDENT OXIDOREDUCTASE DOMAIN-CONTAINING PROTEIN"/>
    <property type="match status" value="1"/>
</dbReference>
<dbReference type="PANTHER" id="PTHR13847">
    <property type="entry name" value="SARCOSINE DEHYDROGENASE-RELATED"/>
    <property type="match status" value="1"/>
</dbReference>
<dbReference type="Proteomes" id="UP000050421">
    <property type="component" value="Unassembled WGS sequence"/>
</dbReference>
<dbReference type="PATRIC" id="fig|1305737.6.peg.3578"/>
<dbReference type="AlphaFoldDB" id="A0A0P8BTB0"/>
<dbReference type="eggNOG" id="COG0665">
    <property type="taxonomic scope" value="Bacteria"/>
</dbReference>
<sequence length="375" mass="41947">MLSYWEKKNFLNYDLIVVGAGFVGLSTAIHFKKKRPKARVLILERGTFPSGASTKNAGFACFGSLTEILDDMWSMTQDEVVKLVEKRAKGLELIQKEFGRKALDFKQSGGFELITEDQLEALDQLSSINKLLKPIFKKPVFSNLKNYRSFGFDESVKSVVKNQFEGELDPGKYISALWSRANELGIKILTGSQVQNVEKDLGLISVKAGTDELIEFQGSKVAICTNAFAGQFFPEFDLEPGRGLVMVSQPFEQKIPWKGSFHFDKGYVYFRKIDGRLLLGGGRNKDFEGEKSLENAVNPTIDSYLENLAETIIFPGQKITWEHKWTGIMAFGQKKLPIMEKVGDRTAVGVRLGGMGVAIGWEVGRQLSDLLRKGF</sequence>
<dbReference type="Gene3D" id="3.30.9.10">
    <property type="entry name" value="D-Amino Acid Oxidase, subunit A, domain 2"/>
    <property type="match status" value="1"/>
</dbReference>
<dbReference type="Gene3D" id="3.50.50.60">
    <property type="entry name" value="FAD/NAD(P)-binding domain"/>
    <property type="match status" value="1"/>
</dbReference>
<dbReference type="EMBL" id="LJXT01000107">
    <property type="protein sequence ID" value="KPQ13028.1"/>
    <property type="molecule type" value="Genomic_DNA"/>
</dbReference>
<reference evidence="3 4" key="1">
    <citation type="submission" date="2015-09" db="EMBL/GenBank/DDBJ databases">
        <title>Identification and resolution of microdiversity through metagenomic sequencing of parallel consortia.</title>
        <authorList>
            <person name="Nelson W.C."/>
            <person name="Romine M.F."/>
            <person name="Lindemann S.R."/>
        </authorList>
    </citation>
    <scope>NUCLEOTIDE SEQUENCE [LARGE SCALE GENOMIC DNA]</scope>
    <source>
        <strain evidence="3">HL-49</strain>
    </source>
</reference>
<dbReference type="OrthoDB" id="1491488at2"/>
<comment type="caution">
    <text evidence="3">The sequence shown here is derived from an EMBL/GenBank/DDBJ whole genome shotgun (WGS) entry which is preliminary data.</text>
</comment>
<dbReference type="InterPro" id="IPR036188">
    <property type="entry name" value="FAD/NAD-bd_sf"/>
</dbReference>
<keyword evidence="1" id="KW-0472">Membrane</keyword>